<dbReference type="Pfam" id="PF00566">
    <property type="entry name" value="RabGAP-TBC"/>
    <property type="match status" value="1"/>
</dbReference>
<feature type="compositionally biased region" description="Low complexity" evidence="1">
    <location>
        <begin position="250"/>
        <end position="275"/>
    </location>
</feature>
<proteinExistence type="predicted"/>
<feature type="compositionally biased region" description="Basic and acidic residues" evidence="1">
    <location>
        <begin position="511"/>
        <end position="532"/>
    </location>
</feature>
<feature type="region of interest" description="Disordered" evidence="1">
    <location>
        <begin position="215"/>
        <end position="308"/>
    </location>
</feature>
<evidence type="ECO:0000313" key="3">
    <source>
        <dbReference type="EMBL" id="WRT66684.1"/>
    </source>
</evidence>
<feature type="compositionally biased region" description="Polar residues" evidence="1">
    <location>
        <begin position="398"/>
        <end position="413"/>
    </location>
</feature>
<dbReference type="InterPro" id="IPR050302">
    <property type="entry name" value="Rab_GAP_TBC_domain"/>
</dbReference>
<feature type="compositionally biased region" description="Basic and acidic residues" evidence="1">
    <location>
        <begin position="372"/>
        <end position="381"/>
    </location>
</feature>
<protein>
    <recommendedName>
        <fullName evidence="2">Rab-GAP TBC domain-containing protein</fullName>
    </recommendedName>
</protein>
<feature type="region of interest" description="Disordered" evidence="1">
    <location>
        <begin position="705"/>
        <end position="936"/>
    </location>
</feature>
<dbReference type="SMART" id="SM00164">
    <property type="entry name" value="TBC"/>
    <property type="match status" value="1"/>
</dbReference>
<feature type="compositionally biased region" description="Polar residues" evidence="1">
    <location>
        <begin position="546"/>
        <end position="561"/>
    </location>
</feature>
<dbReference type="Gene3D" id="1.10.8.270">
    <property type="entry name" value="putative rabgap domain of human tbc1 domain family member 14 like domains"/>
    <property type="match status" value="1"/>
</dbReference>
<accession>A0ABZ1CY60</accession>
<feature type="compositionally biased region" description="Basic and acidic residues" evidence="1">
    <location>
        <begin position="468"/>
        <end position="498"/>
    </location>
</feature>
<dbReference type="EMBL" id="CP141884">
    <property type="protein sequence ID" value="WRT66684.1"/>
    <property type="molecule type" value="Genomic_DNA"/>
</dbReference>
<feature type="region of interest" description="Disordered" evidence="1">
    <location>
        <begin position="964"/>
        <end position="1001"/>
    </location>
</feature>
<feature type="compositionally biased region" description="Polar residues" evidence="1">
    <location>
        <begin position="108"/>
        <end position="126"/>
    </location>
</feature>
<keyword evidence="4" id="KW-1185">Reference proteome</keyword>
<feature type="compositionally biased region" description="Low complexity" evidence="1">
    <location>
        <begin position="988"/>
        <end position="998"/>
    </location>
</feature>
<feature type="compositionally biased region" description="Acidic residues" evidence="1">
    <location>
        <begin position="285"/>
        <end position="308"/>
    </location>
</feature>
<dbReference type="PANTHER" id="PTHR47219:SF9">
    <property type="entry name" value="GTPASE ACTIVATING PROTEIN AND CENTROSOME-ASSOCIATED, ISOFORM B"/>
    <property type="match status" value="1"/>
</dbReference>
<dbReference type="SUPFAM" id="SSF47923">
    <property type="entry name" value="Ypt/Rab-GAP domain of gyp1p"/>
    <property type="match status" value="2"/>
</dbReference>
<feature type="compositionally biased region" description="Polar residues" evidence="1">
    <location>
        <begin position="819"/>
        <end position="840"/>
    </location>
</feature>
<evidence type="ECO:0000313" key="4">
    <source>
        <dbReference type="Proteomes" id="UP001329825"/>
    </source>
</evidence>
<dbReference type="InterPro" id="IPR000195">
    <property type="entry name" value="Rab-GAP-TBC_dom"/>
</dbReference>
<feature type="compositionally biased region" description="Low complexity" evidence="1">
    <location>
        <begin position="867"/>
        <end position="882"/>
    </location>
</feature>
<feature type="compositionally biased region" description="Low complexity" evidence="1">
    <location>
        <begin position="841"/>
        <end position="859"/>
    </location>
</feature>
<feature type="compositionally biased region" description="Low complexity" evidence="1">
    <location>
        <begin position="907"/>
        <end position="920"/>
    </location>
</feature>
<organism evidence="3 4">
    <name type="scientific">Kwoniella shivajii</name>
    <dbReference type="NCBI Taxonomy" id="564305"/>
    <lineage>
        <taxon>Eukaryota</taxon>
        <taxon>Fungi</taxon>
        <taxon>Dikarya</taxon>
        <taxon>Basidiomycota</taxon>
        <taxon>Agaricomycotina</taxon>
        <taxon>Tremellomycetes</taxon>
        <taxon>Tremellales</taxon>
        <taxon>Cryptococcaceae</taxon>
        <taxon>Kwoniella</taxon>
    </lineage>
</organism>
<name>A0ABZ1CY60_9TREE</name>
<feature type="region of interest" description="Disordered" evidence="1">
    <location>
        <begin position="331"/>
        <end position="454"/>
    </location>
</feature>
<dbReference type="PANTHER" id="PTHR47219">
    <property type="entry name" value="RAB GTPASE-ACTIVATING PROTEIN 1-LIKE"/>
    <property type="match status" value="1"/>
</dbReference>
<evidence type="ECO:0000256" key="1">
    <source>
        <dbReference type="SAM" id="MobiDB-lite"/>
    </source>
</evidence>
<feature type="region of interest" description="Disordered" evidence="1">
    <location>
        <begin position="80"/>
        <end position="203"/>
    </location>
</feature>
<evidence type="ECO:0000259" key="2">
    <source>
        <dbReference type="PROSITE" id="PS50086"/>
    </source>
</evidence>
<dbReference type="PROSITE" id="PS50086">
    <property type="entry name" value="TBC_RABGAP"/>
    <property type="match status" value="1"/>
</dbReference>
<feature type="region of interest" description="Disordered" evidence="1">
    <location>
        <begin position="468"/>
        <end position="561"/>
    </location>
</feature>
<sequence length="1322" mass="143848">MGYLDPRELNDLIALAERGGIGKGVALTDCVAEEPDQLMYISGDELILLRDLDKVLLASCEGIIGWVERDNVKFDSLASTSTNTNTNTPPKPSIELPKTILTAPSPPRQSTKPTTTSNHPVNQISLSDYDHFHGHDHDDHSINNELQPRRGDVKRISGPFELDSPQVSPSLGNQDQDGFFGKQQQRQQPPLRHQQNPPPHDVIIENRDSIMSTTSSEALGGIGGFMMGGNESEDDHHAGNALEELTGERSPSTPSIITPHHTSSISHITPSSPSIDRAKNGNNLDDTDDTDDSEDEDKEYDEDDTAEWDIYDDYARESMYGPAKRMSLAIQQRRLSRAAKSASKAPSTLRLGSKSPSGMDELEPSPSPKGLDAARDALEGRVRHKPPTPIFRPASAERNLSSTGNDTTVSSSPLQEEQEQELLTPKIQDQSSPSTPNQTTFQKIDIPSAQANGRSVATELRLRIMREREKVVEEETERESSNHHGSYDTNRDDIPVIRHERRIQTSPVKSDVTHDDDRYEGGIEHVESDKHSPASSTNSHKRSAGTLESSEESATITTPQPTEIVTFSAASPTDASYDIPSMTKGTIGHSLLASPLPNDENEVKVDISENGIINAPNLVPPPPINHAPNMSPHINHPPWIPGSPSSPHSVAATRQAVDAHRSASEGKRPRGLTLVGRMEADLLASKGPVPITFLVNGPGMPLIPTLPTPAPSHETIGLGLPSSRSQTASPAEPARRATSPLASPILPNEETSNQASPFPPHPHPVRSATSPVPPSTPATQSEADLAKPSPPFSVGRPRARSFSATVAKSLGVGKKDSTPPLTIKTSMTPPVPSINSPLPQSSSSAKKSFFGGRKSSFAPSTPPPGSPSGLSRVSESGSSVNVNHLQPITPATYSHGNDSTPSIHPPASARSSSFSFNSKSKTPRKPPRALPSPISHKDFAEETIKAEGLDFELIQPKKQSSLLSPIEDFSPTSPGASNVTRPELTRHSTMTSQNSSSSLKPLPETDEWGFMKANSPVPEIFQSRSQPGDHRVIEQKWLSIILTPLAANTQPPKKVRKLVLDAGVPSSLRGKVWAWFMAGTLSARTPGLYQELIEHDNGLEDERIDKDVAGAYPDHSIFATPNSPGQQDLRLILRAYSNFAPAGYRSEMALIAGALLIHCVAEDSFWLLSGLVNAVLKDYYSKERTGLRIDAAVFMGLIIKEEPKIGKLFKEIGLHPISFLDKWFSQLFIRCLPWPTTLRVIDAVVSEGPRFLLIASISILSLSRDRLLSLQKNPTAILHYLQNLPQDSLLLPENFMKTCESQKFDEKDYKKWRSNVEKEVMG</sequence>
<feature type="compositionally biased region" description="Low complexity" evidence="1">
    <location>
        <begin position="173"/>
        <end position="195"/>
    </location>
</feature>
<dbReference type="GeneID" id="87955775"/>
<feature type="compositionally biased region" description="Basic and acidic residues" evidence="1">
    <location>
        <begin position="128"/>
        <end position="155"/>
    </location>
</feature>
<gene>
    <name evidence="3" type="ORF">IL334_003644</name>
</gene>
<dbReference type="InterPro" id="IPR035969">
    <property type="entry name" value="Rab-GAP_TBC_sf"/>
</dbReference>
<feature type="compositionally biased region" description="Polar residues" evidence="1">
    <location>
        <begin position="427"/>
        <end position="442"/>
    </location>
</feature>
<dbReference type="RefSeq" id="XP_062791424.1">
    <property type="nucleotide sequence ID" value="XM_062935373.1"/>
</dbReference>
<feature type="compositionally biased region" description="Low complexity" evidence="1">
    <location>
        <begin position="338"/>
        <end position="347"/>
    </location>
</feature>
<feature type="compositionally biased region" description="Polar residues" evidence="1">
    <location>
        <begin position="970"/>
        <end position="980"/>
    </location>
</feature>
<dbReference type="Proteomes" id="UP001329825">
    <property type="component" value="Chromosome 4"/>
</dbReference>
<dbReference type="Gene3D" id="1.10.472.80">
    <property type="entry name" value="Ypt/Rab-GAP domain of gyp1p, domain 3"/>
    <property type="match status" value="1"/>
</dbReference>
<feature type="compositionally biased region" description="Polar residues" evidence="1">
    <location>
        <begin position="883"/>
        <end position="902"/>
    </location>
</feature>
<reference evidence="3 4" key="1">
    <citation type="submission" date="2024-01" db="EMBL/GenBank/DDBJ databases">
        <title>Comparative genomics of Cryptococcus and Kwoniella reveals pathogenesis evolution and contrasting modes of karyotype evolution via chromosome fusion or intercentromeric recombination.</title>
        <authorList>
            <person name="Coelho M.A."/>
            <person name="David-Palma M."/>
            <person name="Shea T."/>
            <person name="Bowers K."/>
            <person name="McGinley-Smith S."/>
            <person name="Mohammad A.W."/>
            <person name="Gnirke A."/>
            <person name="Yurkov A.M."/>
            <person name="Nowrousian M."/>
            <person name="Sun S."/>
            <person name="Cuomo C.A."/>
            <person name="Heitman J."/>
        </authorList>
    </citation>
    <scope>NUCLEOTIDE SEQUENCE [LARGE SCALE GENOMIC DNA]</scope>
    <source>
        <strain evidence="3">CBS 11374</strain>
    </source>
</reference>
<feature type="domain" description="Rab-GAP TBC" evidence="2">
    <location>
        <begin position="1063"/>
        <end position="1248"/>
    </location>
</feature>